<feature type="chain" id="PRO_5042991525" evidence="3">
    <location>
        <begin position="24"/>
        <end position="443"/>
    </location>
</feature>
<keyword evidence="2" id="KW-1133">Transmembrane helix</keyword>
<dbReference type="Gene3D" id="1.20.5.170">
    <property type="match status" value="1"/>
</dbReference>
<evidence type="ECO:0000313" key="5">
    <source>
        <dbReference type="Proteomes" id="UP001327560"/>
    </source>
</evidence>
<evidence type="ECO:0000256" key="3">
    <source>
        <dbReference type="SAM" id="SignalP"/>
    </source>
</evidence>
<feature type="signal peptide" evidence="3">
    <location>
        <begin position="1"/>
        <end position="23"/>
    </location>
</feature>
<dbReference type="PANTHER" id="PTHR34360:SF1">
    <property type="entry name" value="OS08G0519400 PROTEIN"/>
    <property type="match status" value="1"/>
</dbReference>
<feature type="transmembrane region" description="Helical" evidence="2">
    <location>
        <begin position="393"/>
        <end position="414"/>
    </location>
</feature>
<accession>A0AAQ3JWC3</accession>
<feature type="coiled-coil region" evidence="1">
    <location>
        <begin position="46"/>
        <end position="200"/>
    </location>
</feature>
<protein>
    <submittedName>
        <fullName evidence="4">Uncharacterized protein</fullName>
    </submittedName>
</protein>
<gene>
    <name evidence="4" type="ORF">Cni_G05051</name>
</gene>
<dbReference type="EMBL" id="CP136891">
    <property type="protein sequence ID" value="WOK96344.1"/>
    <property type="molecule type" value="Genomic_DNA"/>
</dbReference>
<dbReference type="Proteomes" id="UP001327560">
    <property type="component" value="Chromosome 2"/>
</dbReference>
<evidence type="ECO:0000313" key="4">
    <source>
        <dbReference type="EMBL" id="WOK96344.1"/>
    </source>
</evidence>
<dbReference type="PANTHER" id="PTHR34360">
    <property type="entry name" value="OS08G0519400 PROTEIN"/>
    <property type="match status" value="1"/>
</dbReference>
<proteinExistence type="predicted"/>
<dbReference type="AlphaFoldDB" id="A0AAQ3JWC3"/>
<name>A0AAQ3JWC3_9LILI</name>
<dbReference type="SUPFAM" id="SSF58113">
    <property type="entry name" value="Apolipoprotein A-I"/>
    <property type="match status" value="1"/>
</dbReference>
<reference evidence="4 5" key="1">
    <citation type="submission" date="2023-10" db="EMBL/GenBank/DDBJ databases">
        <title>Chromosome-scale genome assembly provides insights into flower coloration mechanisms of Canna indica.</title>
        <authorList>
            <person name="Li C."/>
        </authorList>
    </citation>
    <scope>NUCLEOTIDE SEQUENCE [LARGE SCALE GENOMIC DNA]</scope>
    <source>
        <tissue evidence="4">Flower</tissue>
    </source>
</reference>
<keyword evidence="5" id="KW-1185">Reference proteome</keyword>
<evidence type="ECO:0000256" key="2">
    <source>
        <dbReference type="SAM" id="Phobius"/>
    </source>
</evidence>
<keyword evidence="2" id="KW-0472">Membrane</keyword>
<keyword evidence="1" id="KW-0175">Coiled coil</keyword>
<keyword evidence="2" id="KW-0812">Transmembrane</keyword>
<organism evidence="4 5">
    <name type="scientific">Canna indica</name>
    <name type="common">Indian-shot</name>
    <dbReference type="NCBI Taxonomy" id="4628"/>
    <lineage>
        <taxon>Eukaryota</taxon>
        <taxon>Viridiplantae</taxon>
        <taxon>Streptophyta</taxon>
        <taxon>Embryophyta</taxon>
        <taxon>Tracheophyta</taxon>
        <taxon>Spermatophyta</taxon>
        <taxon>Magnoliopsida</taxon>
        <taxon>Liliopsida</taxon>
        <taxon>Zingiberales</taxon>
        <taxon>Cannaceae</taxon>
        <taxon>Canna</taxon>
    </lineage>
</organism>
<sequence length="443" mass="50685">MMGAPRLLVALIAISLVFVGVWADAAAQEEVVVEPEVAGSALQLELEQLRSKISALESGILNKTRELKSKDESIRHLEKIIEEKSATILSLRNEVESIQEKGAVDAEELVKKAHGRADELEKQVEKLRNEIQLQNREKDYLDARASDAEKKVNDLNVKLQNLQKINDGQKHRIQKTERALQVAEEELMRAHLEATAKTKELSQAHGAWFPPWLATHVSHYQELAITHWREHAKPAVDLFLQKASEKSVQVQKVMEPHLETAKTKWIPAIKEQWVILATNAEPYVQTLSTKTVEVYHTSKDTIATHVVKVQEMADPYVQVAKEFSKPYVDQVATITKPHVEKVRVAFRPYTKRVVHTYGNFLKSATTYHLQVQAGVQEHFKKYELTKPLATKEFVWFMASALLALPIFLVYRLLLNLFCSKRMTKQTRNGHAKHRRPKHRHADR</sequence>
<evidence type="ECO:0000256" key="1">
    <source>
        <dbReference type="SAM" id="Coils"/>
    </source>
</evidence>
<keyword evidence="3" id="KW-0732">Signal</keyword>
<dbReference type="Gene3D" id="1.20.5.1230">
    <property type="entry name" value="Apolipoprotein A-I"/>
    <property type="match status" value="1"/>
</dbReference>